<dbReference type="GO" id="GO:0005524">
    <property type="term" value="F:ATP binding"/>
    <property type="evidence" value="ECO:0007669"/>
    <property type="project" value="UniProtKB-UniRule"/>
</dbReference>
<evidence type="ECO:0000256" key="10">
    <source>
        <dbReference type="ARBA" id="ARBA00022777"/>
    </source>
</evidence>
<dbReference type="PROSITE" id="PS00107">
    <property type="entry name" value="PROTEIN_KINASE_ATP"/>
    <property type="match status" value="1"/>
</dbReference>
<dbReference type="EC" id="2.7.11.13" evidence="2"/>
<dbReference type="InterPro" id="IPR011009">
    <property type="entry name" value="Kinase-like_dom_sf"/>
</dbReference>
<evidence type="ECO:0000256" key="4">
    <source>
        <dbReference type="ARBA" id="ARBA00022553"/>
    </source>
</evidence>
<dbReference type="Pfam" id="PF00069">
    <property type="entry name" value="Pkinase"/>
    <property type="match status" value="1"/>
</dbReference>
<dbReference type="PANTHER" id="PTHR24351">
    <property type="entry name" value="RIBOSOMAL PROTEIN S6 KINASE"/>
    <property type="match status" value="1"/>
</dbReference>
<dbReference type="Gene3D" id="3.30.200.20">
    <property type="entry name" value="Phosphorylase Kinase, domain 1"/>
    <property type="match status" value="1"/>
</dbReference>
<keyword evidence="5" id="KW-0808">Transferase</keyword>
<dbReference type="EMBL" id="OU898284">
    <property type="protein sequence ID" value="CAG9840611.1"/>
    <property type="molecule type" value="Genomic_DNA"/>
</dbReference>
<evidence type="ECO:0000256" key="1">
    <source>
        <dbReference type="ARBA" id="ARBA00005490"/>
    </source>
</evidence>
<dbReference type="InterPro" id="IPR008271">
    <property type="entry name" value="Ser/Thr_kinase_AS"/>
</dbReference>
<feature type="compositionally biased region" description="Basic and acidic residues" evidence="14">
    <location>
        <begin position="333"/>
        <end position="351"/>
    </location>
</feature>
<dbReference type="PROSITE" id="PS51285">
    <property type="entry name" value="AGC_KINASE_CTER"/>
    <property type="match status" value="1"/>
</dbReference>
<dbReference type="FunFam" id="3.30.200.20:FF:000103">
    <property type="entry name" value="Protein kinase C"/>
    <property type="match status" value="1"/>
</dbReference>
<evidence type="ECO:0000313" key="18">
    <source>
        <dbReference type="Proteomes" id="UP001153709"/>
    </source>
</evidence>
<keyword evidence="3" id="KW-0723">Serine/threonine-protein kinase</keyword>
<dbReference type="InterPro" id="IPR017441">
    <property type="entry name" value="Protein_kinase_ATP_BS"/>
</dbReference>
<dbReference type="SMART" id="SM00133">
    <property type="entry name" value="S_TK_X"/>
    <property type="match status" value="1"/>
</dbReference>
<feature type="region of interest" description="Disordered" evidence="14">
    <location>
        <begin position="317"/>
        <end position="351"/>
    </location>
</feature>
<evidence type="ECO:0000256" key="8">
    <source>
        <dbReference type="ARBA" id="ARBA00022741"/>
    </source>
</evidence>
<evidence type="ECO:0000256" key="14">
    <source>
        <dbReference type="SAM" id="MobiDB-lite"/>
    </source>
</evidence>
<evidence type="ECO:0000256" key="9">
    <source>
        <dbReference type="ARBA" id="ARBA00022771"/>
    </source>
</evidence>
<dbReference type="Proteomes" id="UP001153709">
    <property type="component" value="Chromosome 9"/>
</dbReference>
<evidence type="ECO:0000256" key="12">
    <source>
        <dbReference type="ARBA" id="ARBA00022840"/>
    </source>
</evidence>
<dbReference type="OrthoDB" id="10047816at2759"/>
<keyword evidence="10" id="KW-0418">Kinase</keyword>
<gene>
    <name evidence="17" type="ORF">DIABBA_LOCUS13239</name>
</gene>
<feature type="binding site" evidence="13">
    <location>
        <position position="1028"/>
    </location>
    <ligand>
        <name>ATP</name>
        <dbReference type="ChEBI" id="CHEBI:30616"/>
    </ligand>
</feature>
<dbReference type="FunFam" id="1.10.510.10:FF:000023">
    <property type="entry name" value="Protein kinase C"/>
    <property type="match status" value="1"/>
</dbReference>
<comment type="similarity">
    <text evidence="1">Belongs to the protein kinase superfamily. AGC Ser/Thr protein kinase family. PKC subfamily.</text>
</comment>
<evidence type="ECO:0000256" key="13">
    <source>
        <dbReference type="PROSITE-ProRule" id="PRU10141"/>
    </source>
</evidence>
<protein>
    <recommendedName>
        <fullName evidence="2">protein kinase C</fullName>
        <ecNumber evidence="2">2.7.11.13</ecNumber>
    </recommendedName>
</protein>
<keyword evidence="9" id="KW-0863">Zinc-finger</keyword>
<sequence length="1328" mass="150963">MPNYSELYSLPTVSALSFPHYNSSSLSYINYSKPLSRYPGVYKPHLSTISEISSPYRRLNTPKLTYPTDISSRTIKPIKVINTADIDVSVNRYKKYEKKTPRIKQVEPKPYIQEQPVEVVKESKPKPTIRRDRATVRIRTVHADTVKEEIGAFKTWRDNFEPNELTNEVKTRKKTKGEILKEKFLIRSRSKENIAAIVETPKKYLPKKTSSFRDICTAITLENISDDLNPGQPVEIQRRQSRSFSSENLLKDIRRVSTEISQEDLNILNSILSSQEETESSDESVVSVNLSDFRSNSSNNEFESSDKSENEVKNIEVASEDDKNKVTSNLEPVKIDQDDTRRDSGQLNKSKSDLCIKKQKKVSKTNDTFALKRDLTLPDILSKKDNLVKHKSNTDGTNILRKNFKESVSTNDSKLKPNLKEKMDEMNSTKNDQAATGNKDNKEEIKPTTTLATKFPTNLKKKEEEVTSKLPVAPVLKKEEKIKSDSKILSNESKNKEKDKEVVSKIQESAPVITEQEKQINSGNKIISTGGKLESKEVDLKLKKLQVEQKANELKANILNKKMLNEQKLKAKEAEAERKSSVEVLKKDNRDKATDKYDTSSTINKKEEIEAKVLQNNSKPPETPKDISNVEIQEIKFKIKPVITGSVEDIVVPKKTLVARIDKVEVEVEKPPKSDKKLKVNAVINVQQAKQQEKLNKGIIAIPRTETGLENVIIQKQNVKQNCKTIKELKPKVKKKNNNLEKNISKCPNLTSVAEDGIEESPSKATTVTKELTSMQDTVTTEEESANISKLNLRNKDSEEAETSEAAKKKESIKIISKRSLLKKPTKDDPDLVVFIPPPEPEPEPEPEQEEKKEAFVPLQSNRLTQWMHPWAKPEQFDECPVEIFARPKLIKGRHYPRPRKRNSNAAAMVPTTSEDNDSNDSDSEDNTSTEDTSASLRSNDSGFGSTVPEKLNVSQREAVTTNTNGPEIAEEVFIPPTDKIIPPATTIPRFKKYAVEDFDFLKVLGKGSFGKVLLAKLTDTDYYYAVKCLKKDVIVEDNDVECTLIERKVLALGTRHPFLCHLLCTFQTESHLFFVMEYLNGGDLMFHITTGGSFPEEQAQFYAAEIISGLQFLHNRGIIYRDLKLDNILLDFDGHARLADFGMCQLQIFLDRMAESFCGTPDYMAPEIIKGQHYNQAVDWWSFGVLLYEMFLGQSPFSGCDEDELFWSICNEKPVFPKELSTYATDILTKLLEKDQSKRLGTRFSPHGLIRDHNFFRHLDWNALEARQLEPPFKPNLRHPLDTQYFDTNFTKEAVKITPITEVQILETIDQSQFQGFSYTNPNATDK</sequence>
<feature type="compositionally biased region" description="Polar residues" evidence="14">
    <location>
        <begin position="953"/>
        <end position="965"/>
    </location>
</feature>
<organism evidence="17 18">
    <name type="scientific">Diabrotica balteata</name>
    <name type="common">Banded cucumber beetle</name>
    <dbReference type="NCBI Taxonomy" id="107213"/>
    <lineage>
        <taxon>Eukaryota</taxon>
        <taxon>Metazoa</taxon>
        <taxon>Ecdysozoa</taxon>
        <taxon>Arthropoda</taxon>
        <taxon>Hexapoda</taxon>
        <taxon>Insecta</taxon>
        <taxon>Pterygota</taxon>
        <taxon>Neoptera</taxon>
        <taxon>Endopterygota</taxon>
        <taxon>Coleoptera</taxon>
        <taxon>Polyphaga</taxon>
        <taxon>Cucujiformia</taxon>
        <taxon>Chrysomeloidea</taxon>
        <taxon>Chrysomelidae</taxon>
        <taxon>Galerucinae</taxon>
        <taxon>Diabroticina</taxon>
        <taxon>Diabroticites</taxon>
        <taxon>Diabrotica</taxon>
    </lineage>
</organism>
<dbReference type="GO" id="GO:0008270">
    <property type="term" value="F:zinc ion binding"/>
    <property type="evidence" value="ECO:0007669"/>
    <property type="project" value="UniProtKB-KW"/>
</dbReference>
<dbReference type="GO" id="GO:0004697">
    <property type="term" value="F:diacylglycerol-dependent serine/threonine kinase activity"/>
    <property type="evidence" value="ECO:0007669"/>
    <property type="project" value="UniProtKB-EC"/>
</dbReference>
<dbReference type="PROSITE" id="PS50011">
    <property type="entry name" value="PROTEIN_KINASE_DOM"/>
    <property type="match status" value="1"/>
</dbReference>
<evidence type="ECO:0000259" key="16">
    <source>
        <dbReference type="PROSITE" id="PS51285"/>
    </source>
</evidence>
<keyword evidence="18" id="KW-1185">Reference proteome</keyword>
<keyword evidence="4" id="KW-0597">Phosphoprotein</keyword>
<feature type="region of interest" description="Disordered" evidence="14">
    <location>
        <begin position="608"/>
        <end position="627"/>
    </location>
</feature>
<feature type="compositionally biased region" description="Polar residues" evidence="14">
    <location>
        <begin position="935"/>
        <end position="945"/>
    </location>
</feature>
<evidence type="ECO:0000256" key="2">
    <source>
        <dbReference type="ARBA" id="ARBA00012429"/>
    </source>
</evidence>
<keyword evidence="11" id="KW-0862">Zinc</keyword>
<proteinExistence type="inferred from homology"/>
<feature type="compositionally biased region" description="Acidic residues" evidence="14">
    <location>
        <begin position="915"/>
        <end position="929"/>
    </location>
</feature>
<evidence type="ECO:0000256" key="11">
    <source>
        <dbReference type="ARBA" id="ARBA00022833"/>
    </source>
</evidence>
<reference evidence="17" key="1">
    <citation type="submission" date="2022-01" db="EMBL/GenBank/DDBJ databases">
        <authorList>
            <person name="King R."/>
        </authorList>
    </citation>
    <scope>NUCLEOTIDE SEQUENCE</scope>
</reference>
<feature type="domain" description="Protein kinase" evidence="15">
    <location>
        <begin position="999"/>
        <end position="1257"/>
    </location>
</feature>
<dbReference type="InterPro" id="IPR000961">
    <property type="entry name" value="AGC-kinase_C"/>
</dbReference>
<evidence type="ECO:0000313" key="17">
    <source>
        <dbReference type="EMBL" id="CAG9840611.1"/>
    </source>
</evidence>
<keyword evidence="12 13" id="KW-0067">ATP-binding</keyword>
<dbReference type="InterPro" id="IPR000719">
    <property type="entry name" value="Prot_kinase_dom"/>
</dbReference>
<keyword evidence="7" id="KW-0677">Repeat</keyword>
<feature type="compositionally biased region" description="Polar residues" evidence="14">
    <location>
        <begin position="428"/>
        <end position="438"/>
    </location>
</feature>
<evidence type="ECO:0000259" key="15">
    <source>
        <dbReference type="PROSITE" id="PS50011"/>
    </source>
</evidence>
<dbReference type="SUPFAM" id="SSF56112">
    <property type="entry name" value="Protein kinase-like (PK-like)"/>
    <property type="match status" value="1"/>
</dbReference>
<dbReference type="Pfam" id="PF00433">
    <property type="entry name" value="Pkinase_C"/>
    <property type="match status" value="1"/>
</dbReference>
<feature type="region of interest" description="Disordered" evidence="14">
    <location>
        <begin position="570"/>
        <end position="601"/>
    </location>
</feature>
<keyword evidence="8 13" id="KW-0547">Nucleotide-binding</keyword>
<dbReference type="InterPro" id="IPR017892">
    <property type="entry name" value="Pkinase_C"/>
</dbReference>
<keyword evidence="6" id="KW-0479">Metal-binding</keyword>
<accession>A0A9N9T7Z5</accession>
<evidence type="ECO:0000256" key="7">
    <source>
        <dbReference type="ARBA" id="ARBA00022737"/>
    </source>
</evidence>
<feature type="region of interest" description="Disordered" evidence="14">
    <location>
        <begin position="825"/>
        <end position="855"/>
    </location>
</feature>
<evidence type="ECO:0000256" key="5">
    <source>
        <dbReference type="ARBA" id="ARBA00022679"/>
    </source>
</evidence>
<evidence type="ECO:0000256" key="3">
    <source>
        <dbReference type="ARBA" id="ARBA00022527"/>
    </source>
</evidence>
<dbReference type="Gene3D" id="1.10.510.10">
    <property type="entry name" value="Transferase(Phosphotransferase) domain 1"/>
    <property type="match status" value="1"/>
</dbReference>
<evidence type="ECO:0000256" key="6">
    <source>
        <dbReference type="ARBA" id="ARBA00022723"/>
    </source>
</evidence>
<dbReference type="PROSITE" id="PS00108">
    <property type="entry name" value="PROTEIN_KINASE_ST"/>
    <property type="match status" value="1"/>
</dbReference>
<feature type="domain" description="AGC-kinase C-terminal" evidence="16">
    <location>
        <begin position="1258"/>
        <end position="1328"/>
    </location>
</feature>
<name>A0A9N9T7Z5_DIABA</name>
<dbReference type="SMART" id="SM00220">
    <property type="entry name" value="S_TKc"/>
    <property type="match status" value="1"/>
</dbReference>
<feature type="region of interest" description="Disordered" evidence="14">
    <location>
        <begin position="895"/>
        <end position="965"/>
    </location>
</feature>
<feature type="region of interest" description="Disordered" evidence="14">
    <location>
        <begin position="424"/>
        <end position="445"/>
    </location>
</feature>